<dbReference type="InterPro" id="IPR001128">
    <property type="entry name" value="Cyt_P450"/>
</dbReference>
<evidence type="ECO:0000256" key="2">
    <source>
        <dbReference type="ARBA" id="ARBA00010617"/>
    </source>
</evidence>
<keyword evidence="7" id="KW-1133">Transmembrane helix</keyword>
<keyword evidence="7" id="KW-0472">Membrane</keyword>
<keyword evidence="7" id="KW-0812">Transmembrane</keyword>
<evidence type="ECO:0000256" key="1">
    <source>
        <dbReference type="ARBA" id="ARBA00001971"/>
    </source>
</evidence>
<organism evidence="8 9">
    <name type="scientific">Imshaugia aleurites</name>
    <dbReference type="NCBI Taxonomy" id="172621"/>
    <lineage>
        <taxon>Eukaryota</taxon>
        <taxon>Fungi</taxon>
        <taxon>Dikarya</taxon>
        <taxon>Ascomycota</taxon>
        <taxon>Pezizomycotina</taxon>
        <taxon>Lecanoromycetes</taxon>
        <taxon>OSLEUM clade</taxon>
        <taxon>Lecanoromycetidae</taxon>
        <taxon>Lecanorales</taxon>
        <taxon>Lecanorineae</taxon>
        <taxon>Parmeliaceae</taxon>
        <taxon>Imshaugia</taxon>
    </lineage>
</organism>
<evidence type="ECO:0000313" key="8">
    <source>
        <dbReference type="EMBL" id="CAF9936572.1"/>
    </source>
</evidence>
<evidence type="ECO:0000256" key="3">
    <source>
        <dbReference type="ARBA" id="ARBA00022617"/>
    </source>
</evidence>
<dbReference type="Pfam" id="PF00067">
    <property type="entry name" value="p450"/>
    <property type="match status" value="1"/>
</dbReference>
<dbReference type="GO" id="GO:0020037">
    <property type="term" value="F:heme binding"/>
    <property type="evidence" value="ECO:0007669"/>
    <property type="project" value="InterPro"/>
</dbReference>
<dbReference type="PANTHER" id="PTHR24305">
    <property type="entry name" value="CYTOCHROME P450"/>
    <property type="match status" value="1"/>
</dbReference>
<comment type="caution">
    <text evidence="8">The sequence shown here is derived from an EMBL/GenBank/DDBJ whole genome shotgun (WGS) entry which is preliminary data.</text>
</comment>
<dbReference type="InterPro" id="IPR050121">
    <property type="entry name" value="Cytochrome_P450_monoxygenase"/>
</dbReference>
<proteinExistence type="inferred from homology"/>
<gene>
    <name evidence="8" type="ORF">IMSHALPRED_010812</name>
</gene>
<dbReference type="PRINTS" id="PR00463">
    <property type="entry name" value="EP450I"/>
</dbReference>
<evidence type="ECO:0000256" key="5">
    <source>
        <dbReference type="ARBA" id="ARBA00023004"/>
    </source>
</evidence>
<reference evidence="8" key="1">
    <citation type="submission" date="2021-03" db="EMBL/GenBank/DDBJ databases">
        <authorList>
            <person name="Tagirdzhanova G."/>
        </authorList>
    </citation>
    <scope>NUCLEOTIDE SEQUENCE</scope>
</reference>
<dbReference type="GO" id="GO:0005506">
    <property type="term" value="F:iron ion binding"/>
    <property type="evidence" value="ECO:0007669"/>
    <property type="project" value="InterPro"/>
</dbReference>
<feature type="binding site" description="axial binding residue" evidence="6">
    <location>
        <position position="451"/>
    </location>
    <ligand>
        <name>heme</name>
        <dbReference type="ChEBI" id="CHEBI:30413"/>
    </ligand>
    <ligandPart>
        <name>Fe</name>
        <dbReference type="ChEBI" id="CHEBI:18248"/>
    </ligandPart>
</feature>
<dbReference type="GO" id="GO:0016705">
    <property type="term" value="F:oxidoreductase activity, acting on paired donors, with incorporation or reduction of molecular oxygen"/>
    <property type="evidence" value="ECO:0007669"/>
    <property type="project" value="InterPro"/>
</dbReference>
<dbReference type="Gene3D" id="1.10.630.10">
    <property type="entry name" value="Cytochrome P450"/>
    <property type="match status" value="1"/>
</dbReference>
<dbReference type="GO" id="GO:0004497">
    <property type="term" value="F:monooxygenase activity"/>
    <property type="evidence" value="ECO:0007669"/>
    <property type="project" value="InterPro"/>
</dbReference>
<evidence type="ECO:0000256" key="4">
    <source>
        <dbReference type="ARBA" id="ARBA00022723"/>
    </source>
</evidence>
<dbReference type="AlphaFoldDB" id="A0A8H3G8K9"/>
<evidence type="ECO:0008006" key="10">
    <source>
        <dbReference type="Google" id="ProtNLM"/>
    </source>
</evidence>
<sequence>MDGEYSLSPVGFLRTLITAAGWILTVSIAVTAARVVLSAIYNVYFHPLRNFPGPKFAAATPLPFVWRLLNGRMVPWTMKLHAKYGVVVRVLPDELSFIGSSAWQDIYTARPQLPKPTFGVLETPNGIRSMGIIPDAETHGRQRKIVSHAFSDRALLSQEYILQKYSDLLIDRLRNQPNLQDGTLDICSWYNFTTFDVLGDLCFGESFHCLDTAEKHPWIASVFMGVKAAQLLTVFQHFPPMSTIVKMCLPQFVHEEAQKSFTFTRQRVDKRIASKSDRPDFMKHILENNYPGGMSREDVDATTTLLVLAGSETSATTLTSATYFSLKNPRVFQRLVREIREAFKSQADITIAAVSNLSYIHAVIQEALRMHPTGPISVPRQVDRPDVEVCGMAVPQGIRVGIPQKTAFRSPSNFVDPDSYIPERWLEDADPRYAQDDKAVFEPFMVGPRNCIGKTLAWVEMKMVLAKVLWSFDLELSEKMKGGDWSDQKVYLLNEKTPMYVKMMPRG</sequence>
<dbReference type="OrthoDB" id="1470350at2759"/>
<evidence type="ECO:0000313" key="9">
    <source>
        <dbReference type="Proteomes" id="UP000664534"/>
    </source>
</evidence>
<dbReference type="InterPro" id="IPR036396">
    <property type="entry name" value="Cyt_P450_sf"/>
</dbReference>
<keyword evidence="5 6" id="KW-0408">Iron</keyword>
<keyword evidence="3 6" id="KW-0349">Heme</keyword>
<dbReference type="EMBL" id="CAJPDT010000092">
    <property type="protein sequence ID" value="CAF9936572.1"/>
    <property type="molecule type" value="Genomic_DNA"/>
</dbReference>
<comment type="cofactor">
    <cofactor evidence="1 6">
        <name>heme</name>
        <dbReference type="ChEBI" id="CHEBI:30413"/>
    </cofactor>
</comment>
<dbReference type="SUPFAM" id="SSF48264">
    <property type="entry name" value="Cytochrome P450"/>
    <property type="match status" value="1"/>
</dbReference>
<dbReference type="Proteomes" id="UP000664534">
    <property type="component" value="Unassembled WGS sequence"/>
</dbReference>
<keyword evidence="4 6" id="KW-0479">Metal-binding</keyword>
<dbReference type="PANTHER" id="PTHR24305:SF210">
    <property type="entry name" value="CYTOCHROME P450 MONOOXYGENASE ASQL-RELATED"/>
    <property type="match status" value="1"/>
</dbReference>
<dbReference type="PRINTS" id="PR00385">
    <property type="entry name" value="P450"/>
</dbReference>
<evidence type="ECO:0000256" key="7">
    <source>
        <dbReference type="SAM" id="Phobius"/>
    </source>
</evidence>
<accession>A0A8H3G8K9</accession>
<evidence type="ECO:0000256" key="6">
    <source>
        <dbReference type="PIRSR" id="PIRSR602401-1"/>
    </source>
</evidence>
<keyword evidence="9" id="KW-1185">Reference proteome</keyword>
<dbReference type="CDD" id="cd11058">
    <property type="entry name" value="CYP60B-like"/>
    <property type="match status" value="1"/>
</dbReference>
<comment type="similarity">
    <text evidence="2">Belongs to the cytochrome P450 family.</text>
</comment>
<name>A0A8H3G8K9_9LECA</name>
<dbReference type="InterPro" id="IPR002401">
    <property type="entry name" value="Cyt_P450_E_grp-I"/>
</dbReference>
<feature type="transmembrane region" description="Helical" evidence="7">
    <location>
        <begin position="20"/>
        <end position="45"/>
    </location>
</feature>
<protein>
    <recommendedName>
        <fullName evidence="10">Cytochrome P450</fullName>
    </recommendedName>
</protein>